<gene>
    <name evidence="2" type="ORF">DCG58_15185</name>
</gene>
<proteinExistence type="predicted"/>
<sequence length="202" mass="22942">MEGIIYILINEAMPGYVKVGKTTTSVEQRMRELDTTGIPLPFECFFAGRVANCHMAEKLLHDAFNDHRVRMRREFFQISPERIASALKLASPVDVTPRDDVVEDAEDEAALNKARERRSNFNFGLVGLVPGQILQHVKDETVTCTVVDNTKVLFQDQEMSLSKAALKALHDMGYTWKAVSGSEYWEYQGKTLDERRREAEEG</sequence>
<accession>A0A3B9H1C7</accession>
<dbReference type="InterPro" id="IPR018306">
    <property type="entry name" value="Phage_T5_Orf172_DNA-bd"/>
</dbReference>
<comment type="caution">
    <text evidence="2">The sequence shown here is derived from an EMBL/GenBank/DDBJ whole genome shotgun (WGS) entry which is preliminary data.</text>
</comment>
<evidence type="ECO:0000313" key="2">
    <source>
        <dbReference type="EMBL" id="HAE28507.1"/>
    </source>
</evidence>
<name>A0A3B9H1C7_9PROT</name>
<protein>
    <recommendedName>
        <fullName evidence="1">Bacteriophage T5 Orf172 DNA-binding domain-containing protein</fullName>
    </recommendedName>
</protein>
<feature type="domain" description="Bacteriophage T5 Orf172 DNA-binding" evidence="1">
    <location>
        <begin position="11"/>
        <end position="90"/>
    </location>
</feature>
<evidence type="ECO:0000313" key="3">
    <source>
        <dbReference type="Proteomes" id="UP000259610"/>
    </source>
</evidence>
<dbReference type="Proteomes" id="UP000259610">
    <property type="component" value="Unassembled WGS sequence"/>
</dbReference>
<reference evidence="2 3" key="1">
    <citation type="journal article" date="2018" name="Nat. Biotechnol.">
        <title>A standardized bacterial taxonomy based on genome phylogeny substantially revises the tree of life.</title>
        <authorList>
            <person name="Parks D.H."/>
            <person name="Chuvochina M."/>
            <person name="Waite D.W."/>
            <person name="Rinke C."/>
            <person name="Skarshewski A."/>
            <person name="Chaumeil P.A."/>
            <person name="Hugenholtz P."/>
        </authorList>
    </citation>
    <scope>NUCLEOTIDE SEQUENCE [LARGE SCALE GENOMIC DNA]</scope>
    <source>
        <strain evidence="2">UBA8733</strain>
    </source>
</reference>
<dbReference type="AlphaFoldDB" id="A0A3B9H1C7"/>
<organism evidence="2 3">
    <name type="scientific">Hyphomonas adhaerens</name>
    <dbReference type="NCBI Taxonomy" id="81029"/>
    <lineage>
        <taxon>Bacteria</taxon>
        <taxon>Pseudomonadati</taxon>
        <taxon>Pseudomonadota</taxon>
        <taxon>Alphaproteobacteria</taxon>
        <taxon>Hyphomonadales</taxon>
        <taxon>Hyphomonadaceae</taxon>
        <taxon>Hyphomonas</taxon>
    </lineage>
</organism>
<dbReference type="Pfam" id="PF10544">
    <property type="entry name" value="T5orf172"/>
    <property type="match status" value="1"/>
</dbReference>
<dbReference type="SMART" id="SM00974">
    <property type="entry name" value="T5orf172"/>
    <property type="match status" value="1"/>
</dbReference>
<evidence type="ECO:0000259" key="1">
    <source>
        <dbReference type="SMART" id="SM00974"/>
    </source>
</evidence>
<dbReference type="RefSeq" id="WP_272990485.1">
    <property type="nucleotide sequence ID" value="NZ_CAJWRG010000011.1"/>
</dbReference>
<dbReference type="EMBL" id="DMAN01000340">
    <property type="protein sequence ID" value="HAE28507.1"/>
    <property type="molecule type" value="Genomic_DNA"/>
</dbReference>